<evidence type="ECO:0000259" key="8">
    <source>
        <dbReference type="Pfam" id="PF02770"/>
    </source>
</evidence>
<dbReference type="EMBL" id="CP092471">
    <property type="protein sequence ID" value="UVI39434.1"/>
    <property type="molecule type" value="Genomic_DNA"/>
</dbReference>
<dbReference type="InterPro" id="IPR036250">
    <property type="entry name" value="AcylCo_DH-like_C"/>
</dbReference>
<dbReference type="PANTHER" id="PTHR43884:SF25">
    <property type="entry name" value="ACYL-COA DEHYDROGENASE YDBM-RELATED"/>
    <property type="match status" value="1"/>
</dbReference>
<keyword evidence="4 6" id="KW-0274">FAD</keyword>
<sequence>MSEWISAARAAAEAARNLADAAREKVAESIAPSGQIDAALADRHQRMLHGFAWIATTGEALSATAAWAARANASHAFAEIEELVLRIGFGEYCAQLIGGVPMSQSEIARPFELGIEEAAARFAKDEAVARFFARGNTVETRAALAARLAKGERPDERLGDETLDMIRDQFRAFTANRIAPHAQAWHLADALIPIEVVDEMAGLGVFGVCIAEKYGGLGLGKLAMALVSEELSRGWICAGSLGTRSEIAGELIGENGTEAQKAKFLPRLADGTILPTAVFTEPDTGSDLASVRTKATRDAEGDWRIDGAKTWITHAARADLMTVLCRTDAATPGYGGLSMLLAEKTRGDEATAFPDEGIAGEEIEVLGYRGMREYTLAFDDFKVPADSLLGGAEGMGFKQLMRTFEGARIQTAARAIGVGWNAFDLALTYAMERRQFDRPLIAFPRVSDKLAVMVAELVMARELTYAAARHKDKGERCDIEAGMAKLIAARVAWSNADANVQIHGGNGYALDYAASRVLCDARILNIFEGAAEIQAHVIGRGLVASRLAMSESAM</sequence>
<dbReference type="Proteomes" id="UP001065265">
    <property type="component" value="Chromosome"/>
</dbReference>
<reference evidence="10" key="1">
    <citation type="submission" date="2022-02" db="EMBL/GenBank/DDBJ databases">
        <title>Qipengyuania spongiae sp. nov., isolated from marine sponge.</title>
        <authorList>
            <person name="Li Z."/>
            <person name="Zhang M."/>
        </authorList>
    </citation>
    <scope>NUCLEOTIDE SEQUENCE</scope>
    <source>
        <strain evidence="10">PHS-Z21</strain>
    </source>
</reference>
<accession>A0ABY5SYV4</accession>
<dbReference type="SUPFAM" id="SSF56645">
    <property type="entry name" value="Acyl-CoA dehydrogenase NM domain-like"/>
    <property type="match status" value="1"/>
</dbReference>
<dbReference type="Pfam" id="PF00441">
    <property type="entry name" value="Acyl-CoA_dh_1"/>
    <property type="match status" value="1"/>
</dbReference>
<evidence type="ECO:0000256" key="1">
    <source>
        <dbReference type="ARBA" id="ARBA00001974"/>
    </source>
</evidence>
<evidence type="ECO:0000259" key="7">
    <source>
        <dbReference type="Pfam" id="PF00441"/>
    </source>
</evidence>
<feature type="domain" description="Acyl-CoA oxidase/dehydrogenase middle" evidence="8">
    <location>
        <begin position="278"/>
        <end position="380"/>
    </location>
</feature>
<dbReference type="SUPFAM" id="SSF47203">
    <property type="entry name" value="Acyl-CoA dehydrogenase C-terminal domain-like"/>
    <property type="match status" value="1"/>
</dbReference>
<dbReference type="RefSeq" id="WP_265558785.1">
    <property type="nucleotide sequence ID" value="NZ_CP092471.1"/>
</dbReference>
<dbReference type="PROSITE" id="PS00073">
    <property type="entry name" value="ACYL_COA_DH_2"/>
    <property type="match status" value="1"/>
</dbReference>
<name>A0ABY5SYV4_9SPHN</name>
<dbReference type="Gene3D" id="1.20.140.10">
    <property type="entry name" value="Butyryl-CoA Dehydrogenase, subunit A, domain 3"/>
    <property type="match status" value="1"/>
</dbReference>
<dbReference type="Gene3D" id="1.10.540.10">
    <property type="entry name" value="Acyl-CoA dehydrogenase/oxidase, N-terminal domain"/>
    <property type="match status" value="1"/>
</dbReference>
<evidence type="ECO:0000259" key="9">
    <source>
        <dbReference type="Pfam" id="PF02771"/>
    </source>
</evidence>
<dbReference type="InterPro" id="IPR037069">
    <property type="entry name" value="AcylCoA_DH/ox_N_sf"/>
</dbReference>
<evidence type="ECO:0000256" key="5">
    <source>
        <dbReference type="ARBA" id="ARBA00023002"/>
    </source>
</evidence>
<dbReference type="InterPro" id="IPR006089">
    <property type="entry name" value="Acyl-CoA_DH_CS"/>
</dbReference>
<evidence type="ECO:0000256" key="2">
    <source>
        <dbReference type="ARBA" id="ARBA00009347"/>
    </source>
</evidence>
<dbReference type="InterPro" id="IPR009075">
    <property type="entry name" value="AcylCo_DH/oxidase_C"/>
</dbReference>
<evidence type="ECO:0000256" key="6">
    <source>
        <dbReference type="RuleBase" id="RU362125"/>
    </source>
</evidence>
<evidence type="ECO:0000256" key="4">
    <source>
        <dbReference type="ARBA" id="ARBA00022827"/>
    </source>
</evidence>
<keyword evidence="5 6" id="KW-0560">Oxidoreductase</keyword>
<dbReference type="Pfam" id="PF02770">
    <property type="entry name" value="Acyl-CoA_dh_M"/>
    <property type="match status" value="1"/>
</dbReference>
<evidence type="ECO:0000313" key="10">
    <source>
        <dbReference type="EMBL" id="UVI39434.1"/>
    </source>
</evidence>
<keyword evidence="3 6" id="KW-0285">Flavoprotein</keyword>
<dbReference type="Pfam" id="PF02771">
    <property type="entry name" value="Acyl-CoA_dh_N"/>
    <property type="match status" value="1"/>
</dbReference>
<evidence type="ECO:0000256" key="3">
    <source>
        <dbReference type="ARBA" id="ARBA00022630"/>
    </source>
</evidence>
<protein>
    <submittedName>
        <fullName evidence="10">Acyl-CoA/acyl-ACP dehydrogenase</fullName>
    </submittedName>
</protein>
<dbReference type="InterPro" id="IPR009100">
    <property type="entry name" value="AcylCoA_DH/oxidase_NM_dom_sf"/>
</dbReference>
<feature type="domain" description="Acyl-CoA dehydrogenase/oxidase C-terminal" evidence="7">
    <location>
        <begin position="394"/>
        <end position="542"/>
    </location>
</feature>
<dbReference type="InterPro" id="IPR006091">
    <property type="entry name" value="Acyl-CoA_Oxase/DH_mid-dom"/>
</dbReference>
<dbReference type="Gene3D" id="2.40.110.10">
    <property type="entry name" value="Butyryl-CoA Dehydrogenase, subunit A, domain 2"/>
    <property type="match status" value="1"/>
</dbReference>
<comment type="cofactor">
    <cofactor evidence="1 6">
        <name>FAD</name>
        <dbReference type="ChEBI" id="CHEBI:57692"/>
    </cofactor>
</comment>
<keyword evidence="11" id="KW-1185">Reference proteome</keyword>
<dbReference type="PANTHER" id="PTHR43884">
    <property type="entry name" value="ACYL-COA DEHYDROGENASE"/>
    <property type="match status" value="1"/>
</dbReference>
<gene>
    <name evidence="10" type="ORF">L1F33_00225</name>
</gene>
<dbReference type="InterPro" id="IPR013786">
    <property type="entry name" value="AcylCoA_DH/ox_N"/>
</dbReference>
<organism evidence="10 11">
    <name type="scientific">Qipengyuania spongiae</name>
    <dbReference type="NCBI Taxonomy" id="2909673"/>
    <lineage>
        <taxon>Bacteria</taxon>
        <taxon>Pseudomonadati</taxon>
        <taxon>Pseudomonadota</taxon>
        <taxon>Alphaproteobacteria</taxon>
        <taxon>Sphingomonadales</taxon>
        <taxon>Erythrobacteraceae</taxon>
        <taxon>Qipengyuania</taxon>
    </lineage>
</organism>
<evidence type="ECO:0000313" key="11">
    <source>
        <dbReference type="Proteomes" id="UP001065265"/>
    </source>
</evidence>
<proteinExistence type="inferred from homology"/>
<dbReference type="InterPro" id="IPR046373">
    <property type="entry name" value="Acyl-CoA_Oxase/DH_mid-dom_sf"/>
</dbReference>
<comment type="similarity">
    <text evidence="2 6">Belongs to the acyl-CoA dehydrogenase family.</text>
</comment>
<feature type="domain" description="Acyl-CoA dehydrogenase/oxidase N-terminal" evidence="9">
    <location>
        <begin position="161"/>
        <end position="271"/>
    </location>
</feature>